<feature type="compositionally biased region" description="Polar residues" evidence="4">
    <location>
        <begin position="48"/>
        <end position="59"/>
    </location>
</feature>
<dbReference type="Proteomes" id="UP000545286">
    <property type="component" value="Unassembled WGS sequence"/>
</dbReference>
<dbReference type="PANTHER" id="PTHR43343:SF3">
    <property type="entry name" value="PROTEASE DO-LIKE 8, CHLOROPLASTIC"/>
    <property type="match status" value="1"/>
</dbReference>
<dbReference type="InterPro" id="IPR001940">
    <property type="entry name" value="Peptidase_S1C"/>
</dbReference>
<keyword evidence="8" id="KW-1185">Reference proteome</keyword>
<comment type="similarity">
    <text evidence="1">Belongs to the peptidase S1C family.</text>
</comment>
<dbReference type="InterPro" id="IPR009003">
    <property type="entry name" value="Peptidase_S1_PA"/>
</dbReference>
<dbReference type="InterPro" id="IPR036034">
    <property type="entry name" value="PDZ_sf"/>
</dbReference>
<dbReference type="InterPro" id="IPR043504">
    <property type="entry name" value="Peptidase_S1_PA_chymotrypsin"/>
</dbReference>
<feature type="region of interest" description="Disordered" evidence="4">
    <location>
        <begin position="306"/>
        <end position="341"/>
    </location>
</feature>
<dbReference type="PROSITE" id="PS50106">
    <property type="entry name" value="PDZ"/>
    <property type="match status" value="1"/>
</dbReference>
<evidence type="ECO:0000313" key="8">
    <source>
        <dbReference type="Proteomes" id="UP000545286"/>
    </source>
</evidence>
<feature type="compositionally biased region" description="Polar residues" evidence="4">
    <location>
        <begin position="93"/>
        <end position="111"/>
    </location>
</feature>
<dbReference type="PANTHER" id="PTHR43343">
    <property type="entry name" value="PEPTIDASE S12"/>
    <property type="match status" value="1"/>
</dbReference>
<dbReference type="PRINTS" id="PR00834">
    <property type="entry name" value="PROTEASES2C"/>
</dbReference>
<dbReference type="Gene3D" id="2.30.42.10">
    <property type="match status" value="1"/>
</dbReference>
<evidence type="ECO:0000256" key="5">
    <source>
        <dbReference type="SAM" id="Phobius"/>
    </source>
</evidence>
<dbReference type="Gene3D" id="2.40.10.10">
    <property type="entry name" value="Trypsin-like serine proteases"/>
    <property type="match status" value="2"/>
</dbReference>
<keyword evidence="5" id="KW-1133">Transmembrane helix</keyword>
<keyword evidence="3 7" id="KW-0378">Hydrolase</keyword>
<dbReference type="SMART" id="SM00228">
    <property type="entry name" value="PDZ"/>
    <property type="match status" value="1"/>
</dbReference>
<feature type="domain" description="PDZ" evidence="6">
    <location>
        <begin position="409"/>
        <end position="494"/>
    </location>
</feature>
<feature type="compositionally biased region" description="Low complexity" evidence="4">
    <location>
        <begin position="21"/>
        <end position="40"/>
    </location>
</feature>
<organism evidence="7 8">
    <name type="scientific">Pseudoclavibacter helvolus</name>
    <dbReference type="NCBI Taxonomy" id="255205"/>
    <lineage>
        <taxon>Bacteria</taxon>
        <taxon>Bacillati</taxon>
        <taxon>Actinomycetota</taxon>
        <taxon>Actinomycetes</taxon>
        <taxon>Micrococcales</taxon>
        <taxon>Microbacteriaceae</taxon>
        <taxon>Pseudoclavibacter</taxon>
    </lineage>
</organism>
<accession>A0A7W4UKJ2</accession>
<name>A0A7W4UKJ2_9MICO</name>
<comment type="caution">
    <text evidence="7">The sequence shown here is derived from an EMBL/GenBank/DDBJ whole genome shotgun (WGS) entry which is preliminary data.</text>
</comment>
<dbReference type="InterPro" id="IPR001478">
    <property type="entry name" value="PDZ"/>
</dbReference>
<dbReference type="SUPFAM" id="SSF50494">
    <property type="entry name" value="Trypsin-like serine proteases"/>
    <property type="match status" value="1"/>
</dbReference>
<feature type="transmembrane region" description="Helical" evidence="5">
    <location>
        <begin position="117"/>
        <end position="142"/>
    </location>
</feature>
<keyword evidence="2 7" id="KW-0645">Protease</keyword>
<dbReference type="RefSeq" id="WP_183622488.1">
    <property type="nucleotide sequence ID" value="NZ_JACHWJ010000001.1"/>
</dbReference>
<dbReference type="SUPFAM" id="SSF50156">
    <property type="entry name" value="PDZ domain-like"/>
    <property type="match status" value="1"/>
</dbReference>
<sequence length="508" mass="50375">MSTPSFPETNPQDGAKPYQEFFPQQPFTPQTPANAQAPHAPDAHSFAPQYSSASGQHQPGQYVPGEAPTGRYATSEYPTAQYPNAAHPADGFGSSSSLGPAGAQTTTQQANPRKRRFGAVALLTAGLLVGGVVGGGVGGAVVGGFGSSQVAAGAGSSQSITVNNPQDATLVTSIAAVASPSVVTISASSGQTAASGSGVVVDGAGYIVTNNHVATIDGATGNAELSVQTSDGRLLAATFVAGDPVLDLAIIKVEDTSLTPITFADSDSLNVGDVAVAIGAPLGLSDSVTEGVVSALDRGILVSSSAVPEEVESDGTQEDSPYNFWRGDPNSAEGQTTTQGTSSVALPVIQTDAAINPGNSGGALVDQDGALIGINVAIAGASSGSETAGNIGVGFSLPSNLVKRVTEQLIADGQVAHGFLGASVTDPTAADSSVAGAYVAQLTAGGPAAQAGIQAGDVITSFGGHRVSSSTDLTAQIRALEPGTQVEAVLVRGGQEQTVRVTVGELEQ</sequence>
<dbReference type="GO" id="GO:0004252">
    <property type="term" value="F:serine-type endopeptidase activity"/>
    <property type="evidence" value="ECO:0007669"/>
    <property type="project" value="InterPro"/>
</dbReference>
<evidence type="ECO:0000256" key="1">
    <source>
        <dbReference type="ARBA" id="ARBA00010541"/>
    </source>
</evidence>
<evidence type="ECO:0000256" key="4">
    <source>
        <dbReference type="SAM" id="MobiDB-lite"/>
    </source>
</evidence>
<evidence type="ECO:0000313" key="7">
    <source>
        <dbReference type="EMBL" id="MBB2956093.1"/>
    </source>
</evidence>
<dbReference type="EMBL" id="JACHWJ010000001">
    <property type="protein sequence ID" value="MBB2956093.1"/>
    <property type="molecule type" value="Genomic_DNA"/>
</dbReference>
<feature type="region of interest" description="Disordered" evidence="4">
    <location>
        <begin position="1"/>
        <end position="112"/>
    </location>
</feature>
<evidence type="ECO:0000256" key="3">
    <source>
        <dbReference type="ARBA" id="ARBA00022801"/>
    </source>
</evidence>
<dbReference type="InterPro" id="IPR051201">
    <property type="entry name" value="Chloro_Bact_Ser_Proteases"/>
</dbReference>
<gene>
    <name evidence="7" type="ORF">FHX72_000205</name>
</gene>
<reference evidence="7 8" key="1">
    <citation type="submission" date="2020-08" db="EMBL/GenBank/DDBJ databases">
        <title>Sequencing the genomes of 1000 actinobacteria strains.</title>
        <authorList>
            <person name="Klenk H.-P."/>
        </authorList>
    </citation>
    <scope>NUCLEOTIDE SEQUENCE [LARGE SCALE GENOMIC DNA]</scope>
    <source>
        <strain evidence="7 8">DSM 20419</strain>
    </source>
</reference>
<evidence type="ECO:0000259" key="6">
    <source>
        <dbReference type="PROSITE" id="PS50106"/>
    </source>
</evidence>
<dbReference type="GO" id="GO:0006508">
    <property type="term" value="P:proteolysis"/>
    <property type="evidence" value="ECO:0007669"/>
    <property type="project" value="UniProtKB-KW"/>
</dbReference>
<dbReference type="Pfam" id="PF13180">
    <property type="entry name" value="PDZ_2"/>
    <property type="match status" value="1"/>
</dbReference>
<dbReference type="EC" id="3.4.21.-" evidence="7"/>
<keyword evidence="5" id="KW-0812">Transmembrane</keyword>
<keyword evidence="5" id="KW-0472">Membrane</keyword>
<dbReference type="Pfam" id="PF13365">
    <property type="entry name" value="Trypsin_2"/>
    <property type="match status" value="1"/>
</dbReference>
<feature type="compositionally biased region" description="Polar residues" evidence="4">
    <location>
        <begin position="1"/>
        <end position="12"/>
    </location>
</feature>
<feature type="compositionally biased region" description="Polar residues" evidence="4">
    <location>
        <begin position="332"/>
        <end position="341"/>
    </location>
</feature>
<proteinExistence type="inferred from homology"/>
<protein>
    <submittedName>
        <fullName evidence="7">Putative serine protease PepD</fullName>
        <ecNumber evidence="7">3.4.21.-</ecNumber>
    </submittedName>
</protein>
<evidence type="ECO:0000256" key="2">
    <source>
        <dbReference type="ARBA" id="ARBA00022670"/>
    </source>
</evidence>
<dbReference type="AlphaFoldDB" id="A0A7W4UKJ2"/>